<evidence type="ECO:0000256" key="4">
    <source>
        <dbReference type="ARBA" id="ARBA00023278"/>
    </source>
</evidence>
<keyword evidence="3" id="KW-0221">Differentiation</keyword>
<accession>A0ABD2Y6G7</accession>
<dbReference type="InterPro" id="IPR039618">
    <property type="entry name" value="CLE9-13"/>
</dbReference>
<evidence type="ECO:0008006" key="8">
    <source>
        <dbReference type="Google" id="ProtNLM"/>
    </source>
</evidence>
<comment type="caution">
    <text evidence="6">The sequence shown here is derived from an EMBL/GenBank/DDBJ whole genome shotgun (WGS) entry which is preliminary data.</text>
</comment>
<dbReference type="Proteomes" id="UP001630127">
    <property type="component" value="Unassembled WGS sequence"/>
</dbReference>
<comment type="similarity">
    <text evidence="1">Belongs to the CLV3/ESR signal peptide family.</text>
</comment>
<feature type="chain" id="PRO_5044846904" description="CLAVATA3/ESR (CLE)-related protein 9" evidence="5">
    <location>
        <begin position="27"/>
        <end position="110"/>
    </location>
</feature>
<gene>
    <name evidence="6" type="ORF">ACH5RR_035931</name>
</gene>
<keyword evidence="4" id="KW-0379">Hydroxylation</keyword>
<dbReference type="AlphaFoldDB" id="A0ABD2Y6G7"/>
<keyword evidence="7" id="KW-1185">Reference proteome</keyword>
<reference evidence="6 7" key="1">
    <citation type="submission" date="2024-11" db="EMBL/GenBank/DDBJ databases">
        <title>A near-complete genome assembly of Cinchona calisaya.</title>
        <authorList>
            <person name="Lian D.C."/>
            <person name="Zhao X.W."/>
            <person name="Wei L."/>
        </authorList>
    </citation>
    <scope>NUCLEOTIDE SEQUENCE [LARGE SCALE GENOMIC DNA]</scope>
    <source>
        <tissue evidence="6">Nenye</tissue>
    </source>
</reference>
<dbReference type="EMBL" id="JBJUIK010000015">
    <property type="protein sequence ID" value="KAL3501482.1"/>
    <property type="molecule type" value="Genomic_DNA"/>
</dbReference>
<feature type="signal peptide" evidence="5">
    <location>
        <begin position="1"/>
        <end position="26"/>
    </location>
</feature>
<evidence type="ECO:0000313" key="7">
    <source>
        <dbReference type="Proteomes" id="UP001630127"/>
    </source>
</evidence>
<evidence type="ECO:0000313" key="6">
    <source>
        <dbReference type="EMBL" id="KAL3501482.1"/>
    </source>
</evidence>
<evidence type="ECO:0000256" key="1">
    <source>
        <dbReference type="ARBA" id="ARBA00005416"/>
    </source>
</evidence>
<evidence type="ECO:0000256" key="2">
    <source>
        <dbReference type="ARBA" id="ARBA00022473"/>
    </source>
</evidence>
<dbReference type="PANTHER" id="PTHR34359">
    <property type="entry name" value="CLAVATA3/ESR (CLE)-RELATED PROTEIN 10"/>
    <property type="match status" value="1"/>
</dbReference>
<protein>
    <recommendedName>
        <fullName evidence="8">CLAVATA3/ESR (CLE)-related protein 9</fullName>
    </recommendedName>
</protein>
<keyword evidence="2" id="KW-0217">Developmental protein</keyword>
<name>A0ABD2Y6G7_9GENT</name>
<organism evidence="6 7">
    <name type="scientific">Cinchona calisaya</name>
    <dbReference type="NCBI Taxonomy" id="153742"/>
    <lineage>
        <taxon>Eukaryota</taxon>
        <taxon>Viridiplantae</taxon>
        <taxon>Streptophyta</taxon>
        <taxon>Embryophyta</taxon>
        <taxon>Tracheophyta</taxon>
        <taxon>Spermatophyta</taxon>
        <taxon>Magnoliopsida</taxon>
        <taxon>eudicotyledons</taxon>
        <taxon>Gunneridae</taxon>
        <taxon>Pentapetalae</taxon>
        <taxon>asterids</taxon>
        <taxon>lamiids</taxon>
        <taxon>Gentianales</taxon>
        <taxon>Rubiaceae</taxon>
        <taxon>Cinchonoideae</taxon>
        <taxon>Cinchoneae</taxon>
        <taxon>Cinchona</taxon>
    </lineage>
</organism>
<proteinExistence type="inferred from homology"/>
<evidence type="ECO:0000256" key="3">
    <source>
        <dbReference type="ARBA" id="ARBA00022782"/>
    </source>
</evidence>
<sequence>MKTSPSSKTCFLQIFLIFLLFLSASTDQISQPRKVHQRSQGKNFLQHSWNAISSNSMQSPHGIKCYQLHRILHCTPFLTASPPPPSDYEIDPRFGVEKRLVPSGPNPLHN</sequence>
<dbReference type="PANTHER" id="PTHR34359:SF5">
    <property type="entry name" value="CLAVATA3_ESR (CLE)-RELATED PROTEIN 9"/>
    <property type="match status" value="1"/>
</dbReference>
<dbReference type="GO" id="GO:0030154">
    <property type="term" value="P:cell differentiation"/>
    <property type="evidence" value="ECO:0007669"/>
    <property type="project" value="UniProtKB-KW"/>
</dbReference>
<keyword evidence="5" id="KW-0732">Signal</keyword>
<evidence type="ECO:0000256" key="5">
    <source>
        <dbReference type="SAM" id="SignalP"/>
    </source>
</evidence>